<name>A0ABQ6EL46_9VIBR</name>
<dbReference type="EMBL" id="BSPV01000002">
    <property type="protein sequence ID" value="GLT13335.1"/>
    <property type="molecule type" value="Genomic_DNA"/>
</dbReference>
<evidence type="ECO:0000313" key="1">
    <source>
        <dbReference type="EMBL" id="GLT13335.1"/>
    </source>
</evidence>
<reference evidence="2" key="1">
    <citation type="journal article" date="2019" name="Int. J. Syst. Evol. Microbiol.">
        <title>The Global Catalogue of Microorganisms (GCM) 10K type strain sequencing project: providing services to taxonomists for standard genome sequencing and annotation.</title>
        <authorList>
            <consortium name="The Broad Institute Genomics Platform"/>
            <consortium name="The Broad Institute Genome Sequencing Center for Infectious Disease"/>
            <person name="Wu L."/>
            <person name="Ma J."/>
        </authorList>
    </citation>
    <scope>NUCLEOTIDE SEQUENCE [LARGE SCALE GENOMIC DNA]</scope>
    <source>
        <strain evidence="2">NBRC 111146</strain>
    </source>
</reference>
<keyword evidence="2" id="KW-1185">Reference proteome</keyword>
<proteinExistence type="predicted"/>
<accession>A0ABQ6EL46</accession>
<gene>
    <name evidence="1" type="ORF">GCM10007931_03090</name>
</gene>
<dbReference type="Proteomes" id="UP001157156">
    <property type="component" value="Unassembled WGS sequence"/>
</dbReference>
<protein>
    <submittedName>
        <fullName evidence="1">Uncharacterized protein</fullName>
    </submittedName>
</protein>
<evidence type="ECO:0000313" key="2">
    <source>
        <dbReference type="Proteomes" id="UP001157156"/>
    </source>
</evidence>
<organism evidence="1 2">
    <name type="scientific">Vibrio algivorus</name>
    <dbReference type="NCBI Taxonomy" id="1667024"/>
    <lineage>
        <taxon>Bacteria</taxon>
        <taxon>Pseudomonadati</taxon>
        <taxon>Pseudomonadota</taxon>
        <taxon>Gammaproteobacteria</taxon>
        <taxon>Vibrionales</taxon>
        <taxon>Vibrionaceae</taxon>
        <taxon>Vibrio</taxon>
    </lineage>
</organism>
<sequence>MRPVPVRASFSRGSASRRRHCFATVPVAKSAKAPAEAPEQK</sequence>
<comment type="caution">
    <text evidence="1">The sequence shown here is derived from an EMBL/GenBank/DDBJ whole genome shotgun (WGS) entry which is preliminary data.</text>
</comment>
<dbReference type="RefSeq" id="WP_272159028.1">
    <property type="nucleotide sequence ID" value="NZ_BSPV01000002.1"/>
</dbReference>